<dbReference type="InterPro" id="IPR002645">
    <property type="entry name" value="STAS_dom"/>
</dbReference>
<evidence type="ECO:0000259" key="6">
    <source>
        <dbReference type="PROSITE" id="PS50801"/>
    </source>
</evidence>
<keyword evidence="4 5" id="KW-0472">Membrane</keyword>
<dbReference type="Pfam" id="PF00916">
    <property type="entry name" value="Sulfate_transp"/>
    <property type="match status" value="1"/>
</dbReference>
<dbReference type="AlphaFoldDB" id="A0A6G5QF98"/>
<feature type="transmembrane region" description="Helical" evidence="5">
    <location>
        <begin position="227"/>
        <end position="249"/>
    </location>
</feature>
<accession>A0A6G5QF98</accession>
<sequence length="511" mass="54928">MGFKGDITGGLTAGIIALPLALAFGIASGLGASAGVWGAIVLGFFAAIFGGTKMQISGPTGPMTVVSAAIVFKFAGDTSSVMAVFALAGLFQILFGILRLGKFIKFIPYSVVSGFMNGIGVIIILLQINPLLGLKGVDSTIMAIKTLPESILNFNQNAVILGFLTIVILYLSPKRLSSLVPTPLLALLIITPICFLFKIDVATIGAIPTGFAQFVIPKFDLANLNSIVTYAFILAVLGTIDSLLTSIVADSITKTKHSSNQELIGQGIGNTLVGFVGGIPGAGATMRTVANIKAGGTGRLSGMTHSMFLLLAVLIFAPIISYVPLAVLAGILVKVGFDILDYRLLRRIKFIPKKDICVMIVVFLLTVFVDLIFAVGVGVVLAWFLYFIRVSKEKKRFDIKILDKDDAKFVQIIGPMFFANSSKIVQNLTPNKNHKQLTIDCSKATFMDITFVYALEDFIGSVDKNNTKVDVIIDDEIFSGRAINELKHLLRDNISTKENILNDTEIKLEYD</sequence>
<dbReference type="PROSITE" id="PS50801">
    <property type="entry name" value="STAS"/>
    <property type="match status" value="1"/>
</dbReference>
<feature type="transmembrane region" description="Helical" evidence="5">
    <location>
        <begin position="184"/>
        <end position="207"/>
    </location>
</feature>
<evidence type="ECO:0000313" key="8">
    <source>
        <dbReference type="Proteomes" id="UP000503264"/>
    </source>
</evidence>
<keyword evidence="8" id="KW-1185">Reference proteome</keyword>
<dbReference type="InterPro" id="IPR036513">
    <property type="entry name" value="STAS_dom_sf"/>
</dbReference>
<organism evidence="7 8">
    <name type="scientific">Campylobacter mucosalis CCUG 21559</name>
    <dbReference type="NCBI Taxonomy" id="1032067"/>
    <lineage>
        <taxon>Bacteria</taxon>
        <taxon>Pseudomonadati</taxon>
        <taxon>Campylobacterota</taxon>
        <taxon>Epsilonproteobacteria</taxon>
        <taxon>Campylobacterales</taxon>
        <taxon>Campylobacteraceae</taxon>
        <taxon>Campylobacter</taxon>
    </lineage>
</organism>
<dbReference type="PANTHER" id="PTHR11814">
    <property type="entry name" value="SULFATE TRANSPORTER"/>
    <property type="match status" value="1"/>
</dbReference>
<evidence type="ECO:0000256" key="1">
    <source>
        <dbReference type="ARBA" id="ARBA00004141"/>
    </source>
</evidence>
<proteinExistence type="predicted"/>
<feature type="transmembrane region" description="Helical" evidence="5">
    <location>
        <begin position="356"/>
        <end position="386"/>
    </location>
</feature>
<dbReference type="Pfam" id="PF01740">
    <property type="entry name" value="STAS"/>
    <property type="match status" value="1"/>
</dbReference>
<protein>
    <submittedName>
        <fullName evidence="7">Sulfate permease</fullName>
    </submittedName>
</protein>
<evidence type="ECO:0000256" key="4">
    <source>
        <dbReference type="ARBA" id="ARBA00023136"/>
    </source>
</evidence>
<dbReference type="GO" id="GO:0016020">
    <property type="term" value="C:membrane"/>
    <property type="evidence" value="ECO:0007669"/>
    <property type="project" value="UniProtKB-SubCell"/>
</dbReference>
<dbReference type="InterPro" id="IPR011547">
    <property type="entry name" value="SLC26A/SulP_dom"/>
</dbReference>
<feature type="transmembrane region" description="Helical" evidence="5">
    <location>
        <begin position="154"/>
        <end position="172"/>
    </location>
</feature>
<gene>
    <name evidence="7" type="ORF">CMUC_0542</name>
</gene>
<name>A0A6G5QF98_9BACT</name>
<dbReference type="SUPFAM" id="SSF52091">
    <property type="entry name" value="SpoIIaa-like"/>
    <property type="match status" value="1"/>
</dbReference>
<evidence type="ECO:0000256" key="2">
    <source>
        <dbReference type="ARBA" id="ARBA00022692"/>
    </source>
</evidence>
<feature type="domain" description="STAS" evidence="6">
    <location>
        <begin position="397"/>
        <end position="473"/>
    </location>
</feature>
<evidence type="ECO:0000256" key="5">
    <source>
        <dbReference type="SAM" id="Phobius"/>
    </source>
</evidence>
<feature type="transmembrane region" description="Helical" evidence="5">
    <location>
        <begin position="107"/>
        <end position="128"/>
    </location>
</feature>
<dbReference type="GO" id="GO:0055085">
    <property type="term" value="P:transmembrane transport"/>
    <property type="evidence" value="ECO:0007669"/>
    <property type="project" value="InterPro"/>
</dbReference>
<dbReference type="Proteomes" id="UP000503264">
    <property type="component" value="Chromosome"/>
</dbReference>
<feature type="transmembrane region" description="Helical" evidence="5">
    <location>
        <begin position="81"/>
        <end position="100"/>
    </location>
</feature>
<feature type="transmembrane region" description="Helical" evidence="5">
    <location>
        <begin position="32"/>
        <end position="49"/>
    </location>
</feature>
<dbReference type="EMBL" id="CP012542">
    <property type="protein sequence ID" value="QCD44348.1"/>
    <property type="molecule type" value="Genomic_DNA"/>
</dbReference>
<dbReference type="Gene3D" id="3.30.750.24">
    <property type="entry name" value="STAS domain"/>
    <property type="match status" value="1"/>
</dbReference>
<evidence type="ECO:0000256" key="3">
    <source>
        <dbReference type="ARBA" id="ARBA00022989"/>
    </source>
</evidence>
<feature type="transmembrane region" description="Helical" evidence="5">
    <location>
        <begin position="308"/>
        <end position="336"/>
    </location>
</feature>
<comment type="subcellular location">
    <subcellularLocation>
        <location evidence="1">Membrane</location>
        <topology evidence="1">Multi-pass membrane protein</topology>
    </subcellularLocation>
</comment>
<feature type="transmembrane region" description="Helical" evidence="5">
    <location>
        <begin position="7"/>
        <end position="26"/>
    </location>
</feature>
<keyword evidence="3 5" id="KW-1133">Transmembrane helix</keyword>
<dbReference type="InterPro" id="IPR001902">
    <property type="entry name" value="SLC26A/SulP_fam"/>
</dbReference>
<reference evidence="7 8" key="1">
    <citation type="submission" date="2016-07" db="EMBL/GenBank/DDBJ databases">
        <title>Comparative genomics of the Campylobacter concisus group.</title>
        <authorList>
            <person name="Miller W.G."/>
            <person name="Yee E."/>
            <person name="Chapman M.H."/>
            <person name="Huynh S."/>
            <person name="Bono J.L."/>
            <person name="On S.L.W."/>
            <person name="StLeger J."/>
            <person name="Foster G."/>
            <person name="Parker C.T."/>
        </authorList>
    </citation>
    <scope>NUCLEOTIDE SEQUENCE [LARGE SCALE GENOMIC DNA]</scope>
    <source>
        <strain evidence="7 8">CCUG 21559</strain>
    </source>
</reference>
<evidence type="ECO:0000313" key="7">
    <source>
        <dbReference type="EMBL" id="QCD44348.1"/>
    </source>
</evidence>
<keyword evidence="2 5" id="KW-0812">Transmembrane</keyword>